<evidence type="ECO:0000313" key="7">
    <source>
        <dbReference type="EMBL" id="MVS98446.1"/>
    </source>
</evidence>
<comment type="subcellular location">
    <subcellularLocation>
        <location evidence="1">Cell membrane</location>
        <topology evidence="1">Multi-pass membrane protein</topology>
    </subcellularLocation>
</comment>
<protein>
    <submittedName>
        <fullName evidence="7">Branched-chain amino acid ABC transporter permease</fullName>
    </submittedName>
</protein>
<evidence type="ECO:0000256" key="4">
    <source>
        <dbReference type="ARBA" id="ARBA00022989"/>
    </source>
</evidence>
<evidence type="ECO:0000256" key="5">
    <source>
        <dbReference type="ARBA" id="ARBA00023136"/>
    </source>
</evidence>
<reference evidence="7 8" key="1">
    <citation type="submission" date="2019-12" db="EMBL/GenBank/DDBJ databases">
        <title>Devosia maris sp. nov., isolated from the deep seawater.</title>
        <authorList>
            <person name="Liu Y."/>
        </authorList>
    </citation>
    <scope>NUCLEOTIDE SEQUENCE [LARGE SCALE GENOMIC DNA]</scope>
    <source>
        <strain evidence="7 8">L53-10-65</strain>
    </source>
</reference>
<keyword evidence="4 6" id="KW-1133">Transmembrane helix</keyword>
<evidence type="ECO:0000256" key="3">
    <source>
        <dbReference type="ARBA" id="ARBA00022692"/>
    </source>
</evidence>
<gene>
    <name evidence="7" type="ORF">GO014_05360</name>
</gene>
<comment type="caution">
    <text evidence="7">The sequence shown here is derived from an EMBL/GenBank/DDBJ whole genome shotgun (WGS) entry which is preliminary data.</text>
</comment>
<sequence>MKILYALFAAAFAALAIVPFAAPWLQFVLTIAIAKGFAAVGVALLLRAGLISIGHAMFYAAGAYTAAFIVLRSGISDLFVLLIASTLVTAVIGALVGAYLVRYRAIFFAMLNLAVSMVFFALLSKLYGITGGTDGLRVPVPTVLGMTLTKAGFDIVLFYVALALMAIIAGLGVQFLKSPLGHAVGAIHTNEVRLEYLGVSAWSVLLIAYTISAALAGLGGAIAAVSIGHVLPDYAYWTESGHLVLTAVLGGIGGVAGPFIGSIFLEIVHTVAVGVAHNAWNLIMGATLLLVIFFLPQGLYGLVTKSADKTSSAKLGENKS</sequence>
<dbReference type="Proteomes" id="UP000438106">
    <property type="component" value="Unassembled WGS sequence"/>
</dbReference>
<dbReference type="GO" id="GO:0005886">
    <property type="term" value="C:plasma membrane"/>
    <property type="evidence" value="ECO:0007669"/>
    <property type="project" value="UniProtKB-SubCell"/>
</dbReference>
<evidence type="ECO:0000256" key="1">
    <source>
        <dbReference type="ARBA" id="ARBA00004651"/>
    </source>
</evidence>
<keyword evidence="3 6" id="KW-0812">Transmembrane</keyword>
<dbReference type="RefSeq" id="WP_157289376.1">
    <property type="nucleotide sequence ID" value="NZ_WQRF01000001.1"/>
</dbReference>
<dbReference type="Pfam" id="PF02653">
    <property type="entry name" value="BPD_transp_2"/>
    <property type="match status" value="1"/>
</dbReference>
<dbReference type="AlphaFoldDB" id="A0A7X3FPX6"/>
<keyword evidence="5 6" id="KW-0472">Membrane</keyword>
<evidence type="ECO:0000256" key="6">
    <source>
        <dbReference type="SAM" id="Phobius"/>
    </source>
</evidence>
<feature type="transmembrane region" description="Helical" evidence="6">
    <location>
        <begin position="106"/>
        <end position="127"/>
    </location>
</feature>
<dbReference type="PANTHER" id="PTHR30482:SF10">
    <property type="entry name" value="HIGH-AFFINITY BRANCHED-CHAIN AMINO ACID TRANSPORT PROTEIN BRAE"/>
    <property type="match status" value="1"/>
</dbReference>
<keyword evidence="8" id="KW-1185">Reference proteome</keyword>
<feature type="transmembrane region" description="Helical" evidence="6">
    <location>
        <begin position="279"/>
        <end position="303"/>
    </location>
</feature>
<dbReference type="PRINTS" id="PR00173">
    <property type="entry name" value="EDTRNSPORT"/>
</dbReference>
<feature type="transmembrane region" description="Helical" evidence="6">
    <location>
        <begin position="243"/>
        <end position="267"/>
    </location>
</feature>
<feature type="transmembrane region" description="Helical" evidence="6">
    <location>
        <begin position="78"/>
        <end position="100"/>
    </location>
</feature>
<dbReference type="PANTHER" id="PTHR30482">
    <property type="entry name" value="HIGH-AFFINITY BRANCHED-CHAIN AMINO ACID TRANSPORT SYSTEM PERMEASE"/>
    <property type="match status" value="1"/>
</dbReference>
<proteinExistence type="predicted"/>
<name>A0A7X3FPX6_9HYPH</name>
<evidence type="ECO:0000256" key="2">
    <source>
        <dbReference type="ARBA" id="ARBA00022475"/>
    </source>
</evidence>
<feature type="transmembrane region" description="Helical" evidence="6">
    <location>
        <begin position="44"/>
        <end position="71"/>
    </location>
</feature>
<dbReference type="GO" id="GO:0015658">
    <property type="term" value="F:branched-chain amino acid transmembrane transporter activity"/>
    <property type="evidence" value="ECO:0007669"/>
    <property type="project" value="InterPro"/>
</dbReference>
<evidence type="ECO:0000313" key="8">
    <source>
        <dbReference type="Proteomes" id="UP000438106"/>
    </source>
</evidence>
<accession>A0A7X3FPX6</accession>
<dbReference type="CDD" id="cd06581">
    <property type="entry name" value="TM_PBP1_LivM_like"/>
    <property type="match status" value="1"/>
</dbReference>
<feature type="transmembrane region" description="Helical" evidence="6">
    <location>
        <begin position="156"/>
        <end position="176"/>
    </location>
</feature>
<dbReference type="EMBL" id="WQRF01000001">
    <property type="protein sequence ID" value="MVS98446.1"/>
    <property type="molecule type" value="Genomic_DNA"/>
</dbReference>
<dbReference type="InterPro" id="IPR043428">
    <property type="entry name" value="LivM-like"/>
</dbReference>
<dbReference type="InterPro" id="IPR001851">
    <property type="entry name" value="ABC_transp_permease"/>
</dbReference>
<feature type="transmembrane region" description="Helical" evidence="6">
    <location>
        <begin position="206"/>
        <end position="231"/>
    </location>
</feature>
<keyword evidence="2" id="KW-1003">Cell membrane</keyword>
<organism evidence="7 8">
    <name type="scientific">Devosia marina</name>
    <dbReference type="NCBI Taxonomy" id="2683198"/>
    <lineage>
        <taxon>Bacteria</taxon>
        <taxon>Pseudomonadati</taxon>
        <taxon>Pseudomonadota</taxon>
        <taxon>Alphaproteobacteria</taxon>
        <taxon>Hyphomicrobiales</taxon>
        <taxon>Devosiaceae</taxon>
        <taxon>Devosia</taxon>
    </lineage>
</organism>